<evidence type="ECO:0000259" key="1">
    <source>
        <dbReference type="PROSITE" id="PS50967"/>
    </source>
</evidence>
<name>A0A919XUA9_9BACL</name>
<reference evidence="2 3" key="1">
    <citation type="submission" date="2021-03" db="EMBL/GenBank/DDBJ databases">
        <title>Antimicrobial resistance genes in bacteria isolated from Japanese honey, and their potential for conferring macrolide and lincosamide resistance in the American foulbrood pathogen Paenibacillus larvae.</title>
        <authorList>
            <person name="Okamoto M."/>
            <person name="Kumagai M."/>
            <person name="Kanamori H."/>
            <person name="Takamatsu D."/>
        </authorList>
    </citation>
    <scope>NUCLEOTIDE SEQUENCE [LARGE SCALE GENOMIC DNA]</scope>
    <source>
        <strain evidence="2 3">J41TS12</strain>
    </source>
</reference>
<dbReference type="SUPFAM" id="SSF47819">
    <property type="entry name" value="HRDC-like"/>
    <property type="match status" value="1"/>
</dbReference>
<organism evidence="2 3">
    <name type="scientific">Paenibacillus antibioticophila</name>
    <dbReference type="NCBI Taxonomy" id="1274374"/>
    <lineage>
        <taxon>Bacteria</taxon>
        <taxon>Bacillati</taxon>
        <taxon>Bacillota</taxon>
        <taxon>Bacilli</taxon>
        <taxon>Bacillales</taxon>
        <taxon>Paenibacillaceae</taxon>
        <taxon>Paenibacillus</taxon>
    </lineage>
</organism>
<dbReference type="PROSITE" id="PS50967">
    <property type="entry name" value="HRDC"/>
    <property type="match status" value="1"/>
</dbReference>
<gene>
    <name evidence="2" type="ORF">J41TS12_34420</name>
</gene>
<dbReference type="InterPro" id="IPR002121">
    <property type="entry name" value="HRDC_dom"/>
</dbReference>
<proteinExistence type="predicted"/>
<dbReference type="AlphaFoldDB" id="A0A919XUA9"/>
<dbReference type="Pfam" id="PF00570">
    <property type="entry name" value="HRDC"/>
    <property type="match status" value="1"/>
</dbReference>
<dbReference type="Proteomes" id="UP000681162">
    <property type="component" value="Unassembled WGS sequence"/>
</dbReference>
<dbReference type="InterPro" id="IPR010997">
    <property type="entry name" value="HRDC-like_sf"/>
</dbReference>
<evidence type="ECO:0000313" key="3">
    <source>
        <dbReference type="Proteomes" id="UP000681162"/>
    </source>
</evidence>
<feature type="domain" description="HRDC" evidence="1">
    <location>
        <begin position="103"/>
        <end position="183"/>
    </location>
</feature>
<dbReference type="GO" id="GO:0003676">
    <property type="term" value="F:nucleic acid binding"/>
    <property type="evidence" value="ECO:0007669"/>
    <property type="project" value="InterPro"/>
</dbReference>
<dbReference type="GO" id="GO:0000166">
    <property type="term" value="F:nucleotide binding"/>
    <property type="evidence" value="ECO:0007669"/>
    <property type="project" value="InterPro"/>
</dbReference>
<comment type="caution">
    <text evidence="2">The sequence shown here is derived from an EMBL/GenBank/DDBJ whole genome shotgun (WGS) entry which is preliminary data.</text>
</comment>
<protein>
    <recommendedName>
        <fullName evidence="1">HRDC domain-containing protein</fullName>
    </recommendedName>
</protein>
<dbReference type="Gene3D" id="1.10.150.80">
    <property type="entry name" value="HRDC domain"/>
    <property type="match status" value="1"/>
</dbReference>
<accession>A0A919XUA9</accession>
<sequence length="335" mass="38683">MRIIFLNSLEKQQDGTMPCSAQVWIGEEEGIWRMGWNETIAESSTETIWYEGASWSEMLHVYRHQLVVKLSDGFRPVLEGIWDGQDGYQGRGVAQKLLCYSDLHPNDALYGELSLWRRKKAAELRKPPYMIASNRLLKLISVFRPLTNEELMQLPGVGAAKAAEYGQEWIAMMASAAGERPGHFPLDWVDRQIDDEVYRAWVYKQKEAKFRVETERIAVRRKIMDEAVRGSDLEGICTATGLQRRDLVEWLEVLEKDGYSMDEIIGKELEGMAVEDIQAVWDTFEELGDQLLKPVLQRLYTAEAIEAAGQETLYERLRLIRMRFRRERSSSRKAV</sequence>
<dbReference type="RefSeq" id="WP_212940805.1">
    <property type="nucleotide sequence ID" value="NZ_BORR01000013.1"/>
</dbReference>
<dbReference type="EMBL" id="BORR01000013">
    <property type="protein sequence ID" value="GIO38581.1"/>
    <property type="molecule type" value="Genomic_DNA"/>
</dbReference>
<dbReference type="InterPro" id="IPR044876">
    <property type="entry name" value="HRDC_dom_sf"/>
</dbReference>
<evidence type="ECO:0000313" key="2">
    <source>
        <dbReference type="EMBL" id="GIO38581.1"/>
    </source>
</evidence>
<dbReference type="SMART" id="SM00341">
    <property type="entry name" value="HRDC"/>
    <property type="match status" value="1"/>
</dbReference>
<keyword evidence="3" id="KW-1185">Reference proteome</keyword>